<keyword evidence="1" id="KW-0732">Signal</keyword>
<protein>
    <submittedName>
        <fullName evidence="2">DUF6355 family natural product biosynthesis protein</fullName>
    </submittedName>
</protein>
<organism evidence="2 3">
    <name type="scientific">Amycolatopsis silviterrae</name>
    <dbReference type="NCBI Taxonomy" id="1656914"/>
    <lineage>
        <taxon>Bacteria</taxon>
        <taxon>Bacillati</taxon>
        <taxon>Actinomycetota</taxon>
        <taxon>Actinomycetes</taxon>
        <taxon>Pseudonocardiales</taxon>
        <taxon>Pseudonocardiaceae</taxon>
        <taxon>Amycolatopsis</taxon>
    </lineage>
</organism>
<evidence type="ECO:0000313" key="3">
    <source>
        <dbReference type="Proteomes" id="UP001597483"/>
    </source>
</evidence>
<proteinExistence type="predicted"/>
<dbReference type="EMBL" id="JBHUKS010000017">
    <property type="protein sequence ID" value="MFD2470609.1"/>
    <property type="molecule type" value="Genomic_DNA"/>
</dbReference>
<evidence type="ECO:0000313" key="2">
    <source>
        <dbReference type="EMBL" id="MFD2470609.1"/>
    </source>
</evidence>
<accession>A0ABW5HBU1</accession>
<comment type="caution">
    <text evidence="2">The sequence shown here is derived from an EMBL/GenBank/DDBJ whole genome shotgun (WGS) entry which is preliminary data.</text>
</comment>
<dbReference type="Proteomes" id="UP001597483">
    <property type="component" value="Unassembled WGS sequence"/>
</dbReference>
<name>A0ABW5HBU1_9PSEU</name>
<keyword evidence="3" id="KW-1185">Reference proteome</keyword>
<reference evidence="3" key="1">
    <citation type="journal article" date="2019" name="Int. J. Syst. Evol. Microbiol.">
        <title>The Global Catalogue of Microorganisms (GCM) 10K type strain sequencing project: providing services to taxonomists for standard genome sequencing and annotation.</title>
        <authorList>
            <consortium name="The Broad Institute Genomics Platform"/>
            <consortium name="The Broad Institute Genome Sequencing Center for Infectious Disease"/>
            <person name="Wu L."/>
            <person name="Ma J."/>
        </authorList>
    </citation>
    <scope>NUCLEOTIDE SEQUENCE [LARGE SCALE GENOMIC DNA]</scope>
    <source>
        <strain evidence="3">CGMCC 4.7641</strain>
    </source>
</reference>
<dbReference type="RefSeq" id="WP_378307913.1">
    <property type="nucleotide sequence ID" value="NZ_JBHUKS010000017.1"/>
</dbReference>
<feature type="chain" id="PRO_5046833810" evidence="1">
    <location>
        <begin position="27"/>
        <end position="98"/>
    </location>
</feature>
<dbReference type="Pfam" id="PF19882">
    <property type="entry name" value="DUF6355"/>
    <property type="match status" value="1"/>
</dbReference>
<evidence type="ECO:0000256" key="1">
    <source>
        <dbReference type="SAM" id="SignalP"/>
    </source>
</evidence>
<feature type="signal peptide" evidence="1">
    <location>
        <begin position="1"/>
        <end position="26"/>
    </location>
</feature>
<sequence>MRMFSALSAGVLTAAAMMVSGPVATASTQQFPCGFYESGGLAYYGHCDEPPRTDVTITVDMAFPSDDWHMCVKPGVTVLGAAGLIDGAFYSGNICDAG</sequence>
<gene>
    <name evidence="2" type="ORF">ACFSVL_24680</name>
</gene>
<dbReference type="InterPro" id="IPR045935">
    <property type="entry name" value="DUF6355"/>
</dbReference>